<gene>
    <name evidence="2" type="ORF">PGTUg99_002628</name>
</gene>
<feature type="region of interest" description="Disordered" evidence="1">
    <location>
        <begin position="257"/>
        <end position="400"/>
    </location>
</feature>
<sequence>MLTLFYSKGGQWGPPLKKGLRRNFLAFQPPVYKGRLDATSSTSSPVRHPTTATSSRLPIVDFYLKNPPPTLYFTNMVTTRSSKAQAVNETPAIPPPAPNSAPVLRSGFQALCSASSASPAELQANKYMILGPARPRDRLSVPVARYLVPLGGYRPHPPRTRQAVPGAVPGASFLAKKGEVPGYRSGYLGTNRYPSTNERSLARPFTPVNLPKEKIPVPVHPSTVAPTSSRAGQHVEPHLVQEGINFYPIQGRWSPAFTPSTGNFPPGLRSPDFIDTGSTDGSSATESSSTSVSDGFSSEPDTKLSTPNSGPPSIPNSSAFPSPSSSDLRSVPPSEIFYANRPRPQPVATGSGNSYADPMVIDNNASSNSCPESVPFGPTTDWGSTNQSAPPATPVNPDPSAREMMDFDYRTIREQLVGSNPLPFGTQVYRKEDLLFLFQHVANNFIHLSNKYPASTLGEIEDRVQFYQNLQWVFTADRQVFLATHCGYP</sequence>
<proteinExistence type="predicted"/>
<reference evidence="2 3" key="1">
    <citation type="submission" date="2019-05" db="EMBL/GenBank/DDBJ databases">
        <title>Emergence of the Ug99 lineage of the wheat stem rust pathogen through somatic hybridization.</title>
        <authorList>
            <person name="Li F."/>
            <person name="Upadhyaya N.M."/>
            <person name="Sperschneider J."/>
            <person name="Matny O."/>
            <person name="Nguyen-Phuc H."/>
            <person name="Mago R."/>
            <person name="Raley C."/>
            <person name="Miller M.E."/>
            <person name="Silverstein K.A.T."/>
            <person name="Henningsen E."/>
            <person name="Hirsch C.D."/>
            <person name="Visser B."/>
            <person name="Pretorius Z.A."/>
            <person name="Steffenson B.J."/>
            <person name="Schwessinger B."/>
            <person name="Dodds P.N."/>
            <person name="Figueroa M."/>
        </authorList>
    </citation>
    <scope>NUCLEOTIDE SEQUENCE [LARGE SCALE GENOMIC DNA]</scope>
    <source>
        <strain evidence="2 3">Ug99</strain>
    </source>
</reference>
<dbReference type="Proteomes" id="UP000325313">
    <property type="component" value="Unassembled WGS sequence"/>
</dbReference>
<organism evidence="2 3">
    <name type="scientific">Puccinia graminis f. sp. tritici</name>
    <dbReference type="NCBI Taxonomy" id="56615"/>
    <lineage>
        <taxon>Eukaryota</taxon>
        <taxon>Fungi</taxon>
        <taxon>Dikarya</taxon>
        <taxon>Basidiomycota</taxon>
        <taxon>Pucciniomycotina</taxon>
        <taxon>Pucciniomycetes</taxon>
        <taxon>Pucciniales</taxon>
        <taxon>Pucciniaceae</taxon>
        <taxon>Puccinia</taxon>
    </lineage>
</organism>
<protein>
    <submittedName>
        <fullName evidence="2">Uncharacterized protein</fullName>
    </submittedName>
</protein>
<dbReference type="EMBL" id="VDEP01000439">
    <property type="protein sequence ID" value="KAA1082034.1"/>
    <property type="molecule type" value="Genomic_DNA"/>
</dbReference>
<dbReference type="AlphaFoldDB" id="A0A5B0N0S9"/>
<feature type="compositionally biased region" description="Low complexity" evidence="1">
    <location>
        <begin position="275"/>
        <end position="298"/>
    </location>
</feature>
<name>A0A5B0N0S9_PUCGR</name>
<accession>A0A5B0N0S9</accession>
<evidence type="ECO:0000313" key="2">
    <source>
        <dbReference type="EMBL" id="KAA1082034.1"/>
    </source>
</evidence>
<comment type="caution">
    <text evidence="2">The sequence shown here is derived from an EMBL/GenBank/DDBJ whole genome shotgun (WGS) entry which is preliminary data.</text>
</comment>
<evidence type="ECO:0000313" key="3">
    <source>
        <dbReference type="Proteomes" id="UP000325313"/>
    </source>
</evidence>
<feature type="compositionally biased region" description="Low complexity" evidence="1">
    <location>
        <begin position="315"/>
        <end position="334"/>
    </location>
</feature>
<evidence type="ECO:0000256" key="1">
    <source>
        <dbReference type="SAM" id="MobiDB-lite"/>
    </source>
</evidence>
<feature type="region of interest" description="Disordered" evidence="1">
    <location>
        <begin position="212"/>
        <end position="232"/>
    </location>
</feature>
<feature type="compositionally biased region" description="Polar residues" evidence="1">
    <location>
        <begin position="381"/>
        <end position="390"/>
    </location>
</feature>